<protein>
    <submittedName>
        <fullName evidence="13">Porin</fullName>
    </submittedName>
</protein>
<feature type="chain" id="PRO_5020572523" evidence="11">
    <location>
        <begin position="21"/>
        <end position="353"/>
    </location>
</feature>
<evidence type="ECO:0000256" key="6">
    <source>
        <dbReference type="ARBA" id="ARBA00022729"/>
    </source>
</evidence>
<evidence type="ECO:0000256" key="9">
    <source>
        <dbReference type="ARBA" id="ARBA00023136"/>
    </source>
</evidence>
<dbReference type="GO" id="GO:0006811">
    <property type="term" value="P:monoatomic ion transport"/>
    <property type="evidence" value="ECO:0007669"/>
    <property type="project" value="UniProtKB-KW"/>
</dbReference>
<dbReference type="GO" id="GO:0009279">
    <property type="term" value="C:cell outer membrane"/>
    <property type="evidence" value="ECO:0007669"/>
    <property type="project" value="UniProtKB-SubCell"/>
</dbReference>
<evidence type="ECO:0000256" key="8">
    <source>
        <dbReference type="ARBA" id="ARBA00023114"/>
    </source>
</evidence>
<evidence type="ECO:0000256" key="10">
    <source>
        <dbReference type="ARBA" id="ARBA00023237"/>
    </source>
</evidence>
<evidence type="ECO:0000256" key="1">
    <source>
        <dbReference type="ARBA" id="ARBA00004571"/>
    </source>
</evidence>
<keyword evidence="6 11" id="KW-0732">Signal</keyword>
<keyword evidence="5" id="KW-0812">Transmembrane</keyword>
<feature type="domain" description="Porin" evidence="12">
    <location>
        <begin position="15"/>
        <end position="320"/>
    </location>
</feature>
<dbReference type="RefSeq" id="WP_134756947.1">
    <property type="nucleotide sequence ID" value="NZ_CP038150.1"/>
</dbReference>
<comment type="subunit">
    <text evidence="2">Homotrimer.</text>
</comment>
<keyword evidence="9" id="KW-0472">Membrane</keyword>
<dbReference type="GO" id="GO:0046930">
    <property type="term" value="C:pore complex"/>
    <property type="evidence" value="ECO:0007669"/>
    <property type="project" value="UniProtKB-KW"/>
</dbReference>
<evidence type="ECO:0000313" key="13">
    <source>
        <dbReference type="EMBL" id="QBR01871.1"/>
    </source>
</evidence>
<dbReference type="Gene3D" id="2.40.160.10">
    <property type="entry name" value="Porin"/>
    <property type="match status" value="1"/>
</dbReference>
<keyword evidence="8" id="KW-0626">Porin</keyword>
<dbReference type="SUPFAM" id="SSF56935">
    <property type="entry name" value="Porins"/>
    <property type="match status" value="1"/>
</dbReference>
<evidence type="ECO:0000256" key="4">
    <source>
        <dbReference type="ARBA" id="ARBA00022452"/>
    </source>
</evidence>
<keyword evidence="4" id="KW-1134">Transmembrane beta strand</keyword>
<dbReference type="KEGG" id="ppai:E1956_32545"/>
<evidence type="ECO:0000256" key="5">
    <source>
        <dbReference type="ARBA" id="ARBA00022692"/>
    </source>
</evidence>
<dbReference type="InterPro" id="IPR050298">
    <property type="entry name" value="Gram-neg_bact_OMP"/>
</dbReference>
<dbReference type="Proteomes" id="UP000295727">
    <property type="component" value="Chromosome 3"/>
</dbReference>
<reference evidence="13 14" key="1">
    <citation type="submission" date="2019-03" db="EMBL/GenBank/DDBJ databases">
        <title>Paraburkholderia sp. 7MH5, isolated from subtropical forest soil.</title>
        <authorList>
            <person name="Gao Z.-H."/>
            <person name="Qiu L.-H."/>
        </authorList>
    </citation>
    <scope>NUCLEOTIDE SEQUENCE [LARGE SCALE GENOMIC DNA]</scope>
    <source>
        <strain evidence="13 14">7MH5</strain>
    </source>
</reference>
<name>A0A4P7CZR5_9BURK</name>
<evidence type="ECO:0000313" key="14">
    <source>
        <dbReference type="Proteomes" id="UP000295727"/>
    </source>
</evidence>
<evidence type="ECO:0000259" key="12">
    <source>
        <dbReference type="Pfam" id="PF13609"/>
    </source>
</evidence>
<accession>A0A4P7CZR5</accession>
<keyword evidence="10" id="KW-0998">Cell outer membrane</keyword>
<dbReference type="CDD" id="cd00342">
    <property type="entry name" value="gram_neg_porins"/>
    <property type="match status" value="1"/>
</dbReference>
<evidence type="ECO:0000256" key="2">
    <source>
        <dbReference type="ARBA" id="ARBA00011233"/>
    </source>
</evidence>
<proteinExistence type="predicted"/>
<comment type="subcellular location">
    <subcellularLocation>
        <location evidence="1">Cell outer membrane</location>
        <topology evidence="1">Multi-pass membrane protein</topology>
    </subcellularLocation>
</comment>
<evidence type="ECO:0000256" key="7">
    <source>
        <dbReference type="ARBA" id="ARBA00023065"/>
    </source>
</evidence>
<dbReference type="Pfam" id="PF13609">
    <property type="entry name" value="Porin_4"/>
    <property type="match status" value="1"/>
</dbReference>
<evidence type="ECO:0000256" key="11">
    <source>
        <dbReference type="SAM" id="SignalP"/>
    </source>
</evidence>
<dbReference type="InterPro" id="IPR033900">
    <property type="entry name" value="Gram_neg_porin_domain"/>
</dbReference>
<dbReference type="EMBL" id="CP038150">
    <property type="protein sequence ID" value="QBR01871.1"/>
    <property type="molecule type" value="Genomic_DNA"/>
</dbReference>
<dbReference type="PANTHER" id="PTHR34501">
    <property type="entry name" value="PROTEIN YDDL-RELATED"/>
    <property type="match status" value="1"/>
</dbReference>
<dbReference type="PANTHER" id="PTHR34501:SF9">
    <property type="entry name" value="MAJOR OUTER MEMBRANE PROTEIN P.IA"/>
    <property type="match status" value="1"/>
</dbReference>
<keyword evidence="7" id="KW-0406">Ion transport</keyword>
<gene>
    <name evidence="13" type="ORF">E1956_32545</name>
</gene>
<dbReference type="GO" id="GO:0015288">
    <property type="term" value="F:porin activity"/>
    <property type="evidence" value="ECO:0007669"/>
    <property type="project" value="UniProtKB-KW"/>
</dbReference>
<keyword evidence="3" id="KW-0813">Transport</keyword>
<evidence type="ECO:0000256" key="3">
    <source>
        <dbReference type="ARBA" id="ARBA00022448"/>
    </source>
</evidence>
<dbReference type="InterPro" id="IPR023614">
    <property type="entry name" value="Porin_dom_sf"/>
</dbReference>
<sequence length="353" mass="37020">MKRILMATLIGGVLPLTSYAQSTVTLYGDIGGGMRWTNGQKGGATVGFNNNIVAGNQFGFFGKEDLGGDLQAIFKLEGAFNSGTGALKNAGTLFSQAAFVGLKGDFGRLTFGRQLNVNEDFSILIDPAGGQGQSLAIEPGVVFDANYFTLDSRFNNTIKYLGQAGGFRFGASYSPGGVAGNTRAGTNYSGAAMYQWGPAFGGASYQKTWNATATQWAQTFQTGGSLQVGPARLYLSYADLEVTAANAAAPNRRDHIPGGGIVWVPAASLQFTAAFYDDIASHLGNAQSASGHKITTYAIAEYLLSKRTELYAEADYNGFSGAYRFDPSNIAALGTAAGTRSTTGVSLGVMTRF</sequence>
<dbReference type="OrthoDB" id="6975458at2"/>
<dbReference type="AlphaFoldDB" id="A0A4P7CZR5"/>
<organism evidence="13 14">
    <name type="scientific">Paraburkholderia pallida</name>
    <dbReference type="NCBI Taxonomy" id="2547399"/>
    <lineage>
        <taxon>Bacteria</taxon>
        <taxon>Pseudomonadati</taxon>
        <taxon>Pseudomonadota</taxon>
        <taxon>Betaproteobacteria</taxon>
        <taxon>Burkholderiales</taxon>
        <taxon>Burkholderiaceae</taxon>
        <taxon>Paraburkholderia</taxon>
    </lineage>
</organism>
<feature type="signal peptide" evidence="11">
    <location>
        <begin position="1"/>
        <end position="20"/>
    </location>
</feature>
<keyword evidence="14" id="KW-1185">Reference proteome</keyword>